<feature type="compositionally biased region" description="Basic and acidic residues" evidence="5">
    <location>
        <begin position="86"/>
        <end position="95"/>
    </location>
</feature>
<reference evidence="7 8" key="1">
    <citation type="submission" date="2023-10" db="EMBL/GenBank/DDBJ databases">
        <title>Draft genome sequence of Xylaria bambusicola isolate GMP-LS, the root and basal stem rot pathogen of sugarcane in Indonesia.</title>
        <authorList>
            <person name="Selvaraj P."/>
            <person name="Muralishankar V."/>
            <person name="Muruganantham S."/>
            <person name="Sp S."/>
            <person name="Haryani S."/>
            <person name="Lau K.J.X."/>
            <person name="Naqvi N.I."/>
        </authorList>
    </citation>
    <scope>NUCLEOTIDE SEQUENCE [LARGE SCALE GENOMIC DNA]</scope>
    <source>
        <strain evidence="7">GMP-LS</strain>
    </source>
</reference>
<dbReference type="InterPro" id="IPR052181">
    <property type="entry name" value="5hmC_binding"/>
</dbReference>
<dbReference type="EMBL" id="JAWHQM010000015">
    <property type="protein sequence ID" value="KAK5630369.1"/>
    <property type="molecule type" value="Genomic_DNA"/>
</dbReference>
<keyword evidence="4" id="KW-0539">Nucleus</keyword>
<sequence length="384" mass="42958">MLDGELQVISNGTTTYYTMGTELIDRPIGVVGAKATPGDPPARQQTSQPARQANRCATPFEEKTSGHSFPIVPMYTSRYITNKRREKYEQSEGTKKQPTAMPKRKTTDDPPAVRRSSRRKVTAPDKKGPNEKGGDTNTKNISNKIAQTPKAASPKLKSKTSPPKTAQPQVSKPSTIQPNTNNNNNNNKRSAKPTAPATETIDDDDSKTSSPDRWYWLMKAEPESRFENGVDVKFSIDDLACKKEPEPWDGIRAYAARNNLRSMKKGELAFFYHSNCKEPGLVGTMEIVQEHTPDLSAHDPKAPYYDPSSKPVDPKWSVVHVKFRSKFVRPIGLKELREMGKPGEPLENMQMLKQTRLSVSRVSPAEWDYLMNLVQRQGGEVSEI</sequence>
<dbReference type="FunFam" id="3.10.590.10:FF:000003">
    <property type="entry name" value="Thymocyte nuclear protein 1"/>
    <property type="match status" value="1"/>
</dbReference>
<feature type="compositionally biased region" description="Basic and acidic residues" evidence="5">
    <location>
        <begin position="122"/>
        <end position="134"/>
    </location>
</feature>
<dbReference type="InterPro" id="IPR002740">
    <property type="entry name" value="EVE_domain"/>
</dbReference>
<dbReference type="InterPro" id="IPR015947">
    <property type="entry name" value="PUA-like_sf"/>
</dbReference>
<comment type="subcellular location">
    <subcellularLocation>
        <location evidence="1">Nucleus</location>
    </subcellularLocation>
</comment>
<feature type="region of interest" description="Disordered" evidence="5">
    <location>
        <begin position="31"/>
        <end position="211"/>
    </location>
</feature>
<keyword evidence="3" id="KW-0597">Phosphoprotein</keyword>
<dbReference type="GO" id="GO:0005634">
    <property type="term" value="C:nucleus"/>
    <property type="evidence" value="ECO:0007669"/>
    <property type="project" value="UniProtKB-SubCell"/>
</dbReference>
<gene>
    <name evidence="7" type="ORF">RRF57_006084</name>
</gene>
<dbReference type="PANTHER" id="PTHR14087:SF7">
    <property type="entry name" value="THYMOCYTE NUCLEAR PROTEIN 1"/>
    <property type="match status" value="1"/>
</dbReference>
<feature type="compositionally biased region" description="Polar residues" evidence="5">
    <location>
        <begin position="167"/>
        <end position="178"/>
    </location>
</feature>
<dbReference type="PANTHER" id="PTHR14087">
    <property type="entry name" value="THYMOCYTE NUCLEAR PROTEIN 1"/>
    <property type="match status" value="1"/>
</dbReference>
<evidence type="ECO:0000256" key="4">
    <source>
        <dbReference type="ARBA" id="ARBA00023242"/>
    </source>
</evidence>
<accession>A0AAN7UN69</accession>
<feature type="domain" description="EVE" evidence="6">
    <location>
        <begin position="215"/>
        <end position="372"/>
    </location>
</feature>
<evidence type="ECO:0000256" key="1">
    <source>
        <dbReference type="ARBA" id="ARBA00004123"/>
    </source>
</evidence>
<feature type="compositionally biased region" description="Polar residues" evidence="5">
    <location>
        <begin position="135"/>
        <end position="146"/>
    </location>
</feature>
<comment type="caution">
    <text evidence="7">The sequence shown here is derived from an EMBL/GenBank/DDBJ whole genome shotgun (WGS) entry which is preliminary data.</text>
</comment>
<evidence type="ECO:0000256" key="2">
    <source>
        <dbReference type="ARBA" id="ARBA00014654"/>
    </source>
</evidence>
<dbReference type="Proteomes" id="UP001305414">
    <property type="component" value="Unassembled WGS sequence"/>
</dbReference>
<protein>
    <recommendedName>
        <fullName evidence="2">Thymocyte nuclear protein 1</fullName>
    </recommendedName>
</protein>
<evidence type="ECO:0000313" key="8">
    <source>
        <dbReference type="Proteomes" id="UP001305414"/>
    </source>
</evidence>
<dbReference type="Gene3D" id="3.10.590.10">
    <property type="entry name" value="ph1033 like domains"/>
    <property type="match status" value="1"/>
</dbReference>
<evidence type="ECO:0000256" key="5">
    <source>
        <dbReference type="SAM" id="MobiDB-lite"/>
    </source>
</evidence>
<dbReference type="SUPFAM" id="SSF88697">
    <property type="entry name" value="PUA domain-like"/>
    <property type="match status" value="1"/>
</dbReference>
<dbReference type="AlphaFoldDB" id="A0AAN7UN69"/>
<dbReference type="Pfam" id="PF01878">
    <property type="entry name" value="EVE"/>
    <property type="match status" value="1"/>
</dbReference>
<dbReference type="CDD" id="cd21133">
    <property type="entry name" value="EVE"/>
    <property type="match status" value="1"/>
</dbReference>
<dbReference type="InterPro" id="IPR047197">
    <property type="entry name" value="THYN1-like_EVE"/>
</dbReference>
<proteinExistence type="predicted"/>
<name>A0AAN7UN69_9PEZI</name>
<organism evidence="7 8">
    <name type="scientific">Xylaria bambusicola</name>
    <dbReference type="NCBI Taxonomy" id="326684"/>
    <lineage>
        <taxon>Eukaryota</taxon>
        <taxon>Fungi</taxon>
        <taxon>Dikarya</taxon>
        <taxon>Ascomycota</taxon>
        <taxon>Pezizomycotina</taxon>
        <taxon>Sordariomycetes</taxon>
        <taxon>Xylariomycetidae</taxon>
        <taxon>Xylariales</taxon>
        <taxon>Xylariaceae</taxon>
        <taxon>Xylaria</taxon>
    </lineage>
</organism>
<keyword evidence="8" id="KW-1185">Reference proteome</keyword>
<evidence type="ECO:0000259" key="6">
    <source>
        <dbReference type="Pfam" id="PF01878"/>
    </source>
</evidence>
<evidence type="ECO:0000256" key="3">
    <source>
        <dbReference type="ARBA" id="ARBA00022553"/>
    </source>
</evidence>
<feature type="compositionally biased region" description="Low complexity" evidence="5">
    <location>
        <begin position="148"/>
        <end position="166"/>
    </location>
</feature>
<evidence type="ECO:0000313" key="7">
    <source>
        <dbReference type="EMBL" id="KAK5630369.1"/>
    </source>
</evidence>